<reference evidence="3" key="1">
    <citation type="journal article" date="2014" name="Proc. Natl. Acad. Sci. U.S.A.">
        <title>Extensive sampling of basidiomycete genomes demonstrates inadequacy of the white-rot/brown-rot paradigm for wood decay fungi.</title>
        <authorList>
            <person name="Riley R."/>
            <person name="Salamov A.A."/>
            <person name="Brown D.W."/>
            <person name="Nagy L.G."/>
            <person name="Floudas D."/>
            <person name="Held B.W."/>
            <person name="Levasseur A."/>
            <person name="Lombard V."/>
            <person name="Morin E."/>
            <person name="Otillar R."/>
            <person name="Lindquist E.A."/>
            <person name="Sun H."/>
            <person name="LaButti K.M."/>
            <person name="Schmutz J."/>
            <person name="Jabbour D."/>
            <person name="Luo H."/>
            <person name="Baker S.E."/>
            <person name="Pisabarro A.G."/>
            <person name="Walton J.D."/>
            <person name="Blanchette R.A."/>
            <person name="Henrissat B."/>
            <person name="Martin F."/>
            <person name="Cullen D."/>
            <person name="Hibbett D.S."/>
            <person name="Grigoriev I.V."/>
        </authorList>
    </citation>
    <scope>NUCLEOTIDE SEQUENCE [LARGE SCALE GENOMIC DNA]</scope>
    <source>
        <strain evidence="3">CBS 339.88</strain>
    </source>
</reference>
<dbReference type="Proteomes" id="UP000027222">
    <property type="component" value="Unassembled WGS sequence"/>
</dbReference>
<dbReference type="HOGENOM" id="CLU_2333747_0_0_1"/>
<protein>
    <submittedName>
        <fullName evidence="2">Uncharacterized protein</fullName>
    </submittedName>
</protein>
<keyword evidence="1" id="KW-0732">Signal</keyword>
<evidence type="ECO:0000313" key="3">
    <source>
        <dbReference type="Proteomes" id="UP000027222"/>
    </source>
</evidence>
<evidence type="ECO:0000313" key="2">
    <source>
        <dbReference type="EMBL" id="KDR69573.1"/>
    </source>
</evidence>
<feature type="chain" id="PRO_5001648568" evidence="1">
    <location>
        <begin position="28"/>
        <end position="98"/>
    </location>
</feature>
<feature type="signal peptide" evidence="1">
    <location>
        <begin position="1"/>
        <end position="27"/>
    </location>
</feature>
<dbReference type="EMBL" id="KL142401">
    <property type="protein sequence ID" value="KDR69573.1"/>
    <property type="molecule type" value="Genomic_DNA"/>
</dbReference>
<gene>
    <name evidence="2" type="ORF">GALMADRAFT_916200</name>
</gene>
<dbReference type="AlphaFoldDB" id="A0A067SS32"/>
<name>A0A067SS32_GALM3</name>
<sequence length="98" mass="10804">MHHGSRSWTHQLVLGLLAMFFLSTIAAWSQLTPSGSAIFDVFLIPDSPISTSRQNIIRDGQSIHSIDTPAGSRIAIPCHFWILIFDSFSPCHSLSPIT</sequence>
<proteinExistence type="predicted"/>
<evidence type="ECO:0000256" key="1">
    <source>
        <dbReference type="SAM" id="SignalP"/>
    </source>
</evidence>
<accession>A0A067SS32</accession>
<organism evidence="2 3">
    <name type="scientific">Galerina marginata (strain CBS 339.88)</name>
    <dbReference type="NCBI Taxonomy" id="685588"/>
    <lineage>
        <taxon>Eukaryota</taxon>
        <taxon>Fungi</taxon>
        <taxon>Dikarya</taxon>
        <taxon>Basidiomycota</taxon>
        <taxon>Agaricomycotina</taxon>
        <taxon>Agaricomycetes</taxon>
        <taxon>Agaricomycetidae</taxon>
        <taxon>Agaricales</taxon>
        <taxon>Agaricineae</taxon>
        <taxon>Strophariaceae</taxon>
        <taxon>Galerina</taxon>
    </lineage>
</organism>
<keyword evidence="3" id="KW-1185">Reference proteome</keyword>